<sequence length="291" mass="32776">MNDPKFNRLPHAGDFEVESGTEAFYLSPKPLPTGSAAFTGQRMHRAVNDVFLDFAHSVSGLEFAVRVSVGSVIFMMIFFFLVNVLLAGSSFYHGWPFWSNLIENVENPFLWGFTAMHILIAGVPLYKSVHEITSVPPVRFNRQRREVAYVRQKGEPPLIVPWEEVIACVTAGTTVNQYAVMHSYSLMIGLRDSSSGEVVWLTLNVGHLSLAVSEWEALRVYMEEGPLALPEPLLVDEEFQEGTVAYFHMCRGVYREMHSWPVYASSTATSKNRSLRQLLRGIFVCHHTLCG</sequence>
<keyword evidence="1" id="KW-1133">Transmembrane helix</keyword>
<evidence type="ECO:0000313" key="3">
    <source>
        <dbReference type="EMBL" id="KQB52217.1"/>
    </source>
</evidence>
<dbReference type="InterPro" id="IPR046554">
    <property type="entry name" value="DUF6708"/>
</dbReference>
<feature type="domain" description="DUF6708" evidence="2">
    <location>
        <begin position="118"/>
        <end position="250"/>
    </location>
</feature>
<evidence type="ECO:0000313" key="4">
    <source>
        <dbReference type="Proteomes" id="UP000050342"/>
    </source>
</evidence>
<feature type="transmembrane region" description="Helical" evidence="1">
    <location>
        <begin position="108"/>
        <end position="126"/>
    </location>
</feature>
<dbReference type="Pfam" id="PF20455">
    <property type="entry name" value="DUF6708"/>
    <property type="match status" value="1"/>
</dbReference>
<evidence type="ECO:0000256" key="1">
    <source>
        <dbReference type="SAM" id="Phobius"/>
    </source>
</evidence>
<dbReference type="AlphaFoldDB" id="A0A0Q0XQE1"/>
<proteinExistence type="predicted"/>
<comment type="caution">
    <text evidence="3">The sequence shown here is derived from an EMBL/GenBank/DDBJ whole genome shotgun (WGS) entry which is preliminary data.</text>
</comment>
<organism evidence="3 4">
    <name type="scientific">Pseudomonas endophytica</name>
    <dbReference type="NCBI Taxonomy" id="1563157"/>
    <lineage>
        <taxon>Bacteria</taxon>
        <taxon>Pseudomonadati</taxon>
        <taxon>Pseudomonadota</taxon>
        <taxon>Gammaproteobacteria</taxon>
        <taxon>Pseudomonadales</taxon>
        <taxon>Pseudomonadaceae</taxon>
        <taxon>Pseudomonas</taxon>
    </lineage>
</organism>
<feature type="transmembrane region" description="Helical" evidence="1">
    <location>
        <begin position="63"/>
        <end position="88"/>
    </location>
</feature>
<name>A0A0Q0XQE1_9PSED</name>
<keyword evidence="1" id="KW-0472">Membrane</keyword>
<dbReference type="OrthoDB" id="6352119at2"/>
<dbReference type="Proteomes" id="UP000050342">
    <property type="component" value="Unassembled WGS sequence"/>
</dbReference>
<reference evidence="3 4" key="1">
    <citation type="submission" date="2015-10" db="EMBL/GenBank/DDBJ databases">
        <title>Pseudomonas helleri sp. nov. and Pseudomonas weihenstephanensis sp. nov., isolated from raw cows milk.</title>
        <authorList>
            <person name="Von Neubeck M."/>
            <person name="Huptas C."/>
            <person name="Wenning M."/>
            <person name="Scherer S."/>
        </authorList>
    </citation>
    <scope>NUCLEOTIDE SEQUENCE [LARGE SCALE GENOMIC DNA]</scope>
    <source>
        <strain evidence="3 4">BSTT44</strain>
    </source>
</reference>
<accession>A0A0Q0XQE1</accession>
<dbReference type="RefSeq" id="WP_055104266.1">
    <property type="nucleotide sequence ID" value="NZ_LLWH01000205.1"/>
</dbReference>
<evidence type="ECO:0000259" key="2">
    <source>
        <dbReference type="Pfam" id="PF20455"/>
    </source>
</evidence>
<protein>
    <recommendedName>
        <fullName evidence="2">DUF6708 domain-containing protein</fullName>
    </recommendedName>
</protein>
<dbReference type="EMBL" id="LLWH01000205">
    <property type="protein sequence ID" value="KQB52217.1"/>
    <property type="molecule type" value="Genomic_DNA"/>
</dbReference>
<keyword evidence="1" id="KW-0812">Transmembrane</keyword>
<keyword evidence="4" id="KW-1185">Reference proteome</keyword>
<gene>
    <name evidence="3" type="ORF">AQS70_15300</name>
</gene>